<dbReference type="CDD" id="cd04301">
    <property type="entry name" value="NAT_SF"/>
    <property type="match status" value="1"/>
</dbReference>
<dbReference type="InterPro" id="IPR000182">
    <property type="entry name" value="GNAT_dom"/>
</dbReference>
<dbReference type="RefSeq" id="WP_066420355.1">
    <property type="nucleotide sequence ID" value="NZ_FKBS01000029.1"/>
</dbReference>
<dbReference type="GO" id="GO:0033816">
    <property type="term" value="F:diaminobutyrate acetyltransferase activity"/>
    <property type="evidence" value="ECO:0007669"/>
    <property type="project" value="UniProtKB-EC"/>
</dbReference>
<evidence type="ECO:0000313" key="10">
    <source>
        <dbReference type="EMBL" id="SAI57495.1"/>
    </source>
</evidence>
<dbReference type="GO" id="GO:0019491">
    <property type="term" value="P:ectoine biosynthetic process"/>
    <property type="evidence" value="ECO:0007669"/>
    <property type="project" value="UniProtKB-UniPathway"/>
</dbReference>
<evidence type="ECO:0000313" key="11">
    <source>
        <dbReference type="Proteomes" id="UP000077037"/>
    </source>
</evidence>
<evidence type="ECO:0000256" key="2">
    <source>
        <dbReference type="ARBA" id="ARBA00010712"/>
    </source>
</evidence>
<evidence type="ECO:0000256" key="4">
    <source>
        <dbReference type="ARBA" id="ARBA00017935"/>
    </source>
</evidence>
<dbReference type="Pfam" id="PF00583">
    <property type="entry name" value="Acetyltransf_1"/>
    <property type="match status" value="1"/>
</dbReference>
<feature type="domain" description="N-acetyltransferase" evidence="9">
    <location>
        <begin position="25"/>
        <end position="180"/>
    </location>
</feature>
<comment type="catalytic activity">
    <reaction evidence="7 8">
        <text>L-2,4-diaminobutanoate + acetyl-CoA = (2S)-4-acetamido-2-aminobutanoate + CoA + H(+)</text>
        <dbReference type="Rhea" id="RHEA:16901"/>
        <dbReference type="ChEBI" id="CHEBI:15378"/>
        <dbReference type="ChEBI" id="CHEBI:57287"/>
        <dbReference type="ChEBI" id="CHEBI:57288"/>
        <dbReference type="ChEBI" id="CHEBI:58761"/>
        <dbReference type="ChEBI" id="CHEBI:58929"/>
        <dbReference type="EC" id="2.3.1.178"/>
    </reaction>
</comment>
<dbReference type="EC" id="2.3.1.178" evidence="3 8"/>
<evidence type="ECO:0000256" key="7">
    <source>
        <dbReference type="ARBA" id="ARBA00048924"/>
    </source>
</evidence>
<dbReference type="Proteomes" id="UP000077037">
    <property type="component" value="Unassembled WGS sequence"/>
</dbReference>
<evidence type="ECO:0000256" key="3">
    <source>
        <dbReference type="ARBA" id="ARBA00012355"/>
    </source>
</evidence>
<dbReference type="InterPro" id="IPR016181">
    <property type="entry name" value="Acyl_CoA_acyltransferase"/>
</dbReference>
<dbReference type="AlphaFoldDB" id="A0A157RHT3"/>
<protein>
    <recommendedName>
        <fullName evidence="4 8">L-2,4-diaminobutyric acid acetyltransferase</fullName>
        <shortName evidence="8">DABA acetyltransferase</shortName>
        <ecNumber evidence="3 8">2.3.1.178</ecNumber>
    </recommendedName>
</protein>
<dbReference type="SUPFAM" id="SSF55729">
    <property type="entry name" value="Acyl-CoA N-acyltransferases (Nat)"/>
    <property type="match status" value="1"/>
</dbReference>
<proteinExistence type="inferred from homology"/>
<reference evidence="10 11" key="1">
    <citation type="submission" date="2016-03" db="EMBL/GenBank/DDBJ databases">
        <authorList>
            <consortium name="Pathogen Informatics"/>
        </authorList>
    </citation>
    <scope>NUCLEOTIDE SEQUENCE [LARGE SCALE GENOMIC DNA]</scope>
    <source>
        <strain evidence="10 11">NCTC13364</strain>
    </source>
</reference>
<dbReference type="EMBL" id="FKBS01000029">
    <property type="protein sequence ID" value="SAI57495.1"/>
    <property type="molecule type" value="Genomic_DNA"/>
</dbReference>
<dbReference type="PROSITE" id="PS51186">
    <property type="entry name" value="GNAT"/>
    <property type="match status" value="1"/>
</dbReference>
<sequence>MKKIDLYATPTGSKAGVTDTDLTQYTLRQPRRNDGAAIHRLIGECPPLDVNSLYAYLLLCEHHAATCIVAESSGGRIDGFISAYSIPERPDVLFVWQVAVHARARGHRLARRMLRELLQRPGLEHVRHLETTVGPDNKASRRTFAGLAREAGAHVAEQPLFDRQAFGGADHDDEMLLKIGPFQQAPARAALTA</sequence>
<comment type="similarity">
    <text evidence="2 8">Belongs to the acetyltransferase family. EctA subfamily.</text>
</comment>
<evidence type="ECO:0000256" key="5">
    <source>
        <dbReference type="ARBA" id="ARBA00022679"/>
    </source>
</evidence>
<dbReference type="NCBIfam" id="TIGR02406">
    <property type="entry name" value="ectoine_EctA"/>
    <property type="match status" value="1"/>
</dbReference>
<comment type="function">
    <text evidence="8">Catalyzes the acetylation of L-2,4-diaminobutyrate (DABA) to gamma-N-acetyl-alpha,gamma-diaminobutyric acid (ADABA) with acetyl coenzyme A.</text>
</comment>
<evidence type="ECO:0000256" key="6">
    <source>
        <dbReference type="ARBA" id="ARBA00023315"/>
    </source>
</evidence>
<keyword evidence="5 8" id="KW-0808">Transferase</keyword>
<dbReference type="Gene3D" id="3.40.630.30">
    <property type="match status" value="1"/>
</dbReference>
<name>A0A157RHT3_9BORD</name>
<accession>A0A157RHT3</accession>
<evidence type="ECO:0000256" key="8">
    <source>
        <dbReference type="RuleBase" id="RU365045"/>
    </source>
</evidence>
<evidence type="ECO:0000259" key="9">
    <source>
        <dbReference type="PROSITE" id="PS51186"/>
    </source>
</evidence>
<keyword evidence="6 8" id="KW-0012">Acyltransferase</keyword>
<organism evidence="10 11">
    <name type="scientific">Bordetella ansorpii</name>
    <dbReference type="NCBI Taxonomy" id="288768"/>
    <lineage>
        <taxon>Bacteria</taxon>
        <taxon>Pseudomonadati</taxon>
        <taxon>Pseudomonadota</taxon>
        <taxon>Betaproteobacteria</taxon>
        <taxon>Burkholderiales</taxon>
        <taxon>Alcaligenaceae</taxon>
        <taxon>Bordetella</taxon>
    </lineage>
</organism>
<dbReference type="OrthoDB" id="2436196at2"/>
<comment type="pathway">
    <text evidence="1 8">Amine and polyamine biosynthesis; ectoine biosynthesis; L-ectoine from L-aspartate 4-semialdehyde: step 2/3.</text>
</comment>
<evidence type="ECO:0000256" key="1">
    <source>
        <dbReference type="ARBA" id="ARBA00004978"/>
    </source>
</evidence>
<dbReference type="UniPathway" id="UPA00067">
    <property type="reaction ID" value="UER00122"/>
</dbReference>
<gene>
    <name evidence="8 10" type="primary">ectA</name>
    <name evidence="10" type="ORF">SAMEA1982600_04936</name>
</gene>
<dbReference type="InterPro" id="IPR012772">
    <property type="entry name" value="Ectoine_EctA"/>
</dbReference>